<evidence type="ECO:0000256" key="7">
    <source>
        <dbReference type="ARBA" id="ARBA00022840"/>
    </source>
</evidence>
<comment type="caution">
    <text evidence="12">The sequence shown here is derived from an EMBL/GenBank/DDBJ whole genome shotgun (WGS) entry which is preliminary data.</text>
</comment>
<sequence length="300" mass="32847">MYNKGLLIYNGNAGSLTTELLGTALGILSSQLPELNVRRTDRPGEAKQLCHELGEQYDVVYILGGDGTVHECINGLALLEHPPVIGVLPGGTCNDFSRALLMPQQMERAAQVLNERHTRTLDIGTVNGQYFTNFYGIGLIAETSQNINPDLKGALGKISYFLSTLQTVRTAEPFTFHLTHDEGEIDGEAIMIYVANGRFLGTNPLPFPASSLEDGLLDVLIIREAGLPLLREIVSRKTEEIWNPQYSNIDYIRTTRATLTTAQPMPADMDGEIYLETPAELGVLSGKLTFLIGEPVSNIE</sequence>
<evidence type="ECO:0000256" key="3">
    <source>
        <dbReference type="ARBA" id="ARBA00022516"/>
    </source>
</evidence>
<dbReference type="InterPro" id="IPR045540">
    <property type="entry name" value="YegS/DAGK_C"/>
</dbReference>
<dbReference type="PANTHER" id="PTHR12358">
    <property type="entry name" value="SPHINGOSINE KINASE"/>
    <property type="match status" value="1"/>
</dbReference>
<evidence type="ECO:0000256" key="2">
    <source>
        <dbReference type="ARBA" id="ARBA00005983"/>
    </source>
</evidence>
<dbReference type="PANTHER" id="PTHR12358:SF107">
    <property type="entry name" value="LIPID KINASE BMRU-RELATED"/>
    <property type="match status" value="1"/>
</dbReference>
<dbReference type="NCBIfam" id="TIGR00147">
    <property type="entry name" value="YegS/Rv2252/BmrU family lipid kinase"/>
    <property type="match status" value="1"/>
</dbReference>
<keyword evidence="3" id="KW-0444">Lipid biosynthesis</keyword>
<dbReference type="GO" id="GO:0005886">
    <property type="term" value="C:plasma membrane"/>
    <property type="evidence" value="ECO:0007669"/>
    <property type="project" value="TreeGrafter"/>
</dbReference>
<dbReference type="InterPro" id="IPR005218">
    <property type="entry name" value="Diacylglycerol/lipid_kinase"/>
</dbReference>
<keyword evidence="9" id="KW-0594">Phospholipid biosynthesis</keyword>
<keyword evidence="6 12" id="KW-0418">Kinase</keyword>
<dbReference type="PROSITE" id="PS50146">
    <property type="entry name" value="DAGK"/>
    <property type="match status" value="1"/>
</dbReference>
<dbReference type="Proteomes" id="UP000094578">
    <property type="component" value="Unassembled WGS sequence"/>
</dbReference>
<evidence type="ECO:0000259" key="11">
    <source>
        <dbReference type="PROSITE" id="PS50146"/>
    </source>
</evidence>
<dbReference type="AlphaFoldDB" id="A0A1E3L3J6"/>
<evidence type="ECO:0000256" key="5">
    <source>
        <dbReference type="ARBA" id="ARBA00022741"/>
    </source>
</evidence>
<dbReference type="EC" id="2.7.1.107" evidence="12"/>
<feature type="domain" description="DAGKc" evidence="11">
    <location>
        <begin position="1"/>
        <end position="130"/>
    </location>
</feature>
<keyword evidence="7" id="KW-0067">ATP-binding</keyword>
<keyword evidence="10" id="KW-1208">Phospholipid metabolism</keyword>
<evidence type="ECO:0000256" key="8">
    <source>
        <dbReference type="ARBA" id="ARBA00023098"/>
    </source>
</evidence>
<dbReference type="InterPro" id="IPR001206">
    <property type="entry name" value="Diacylglycerol_kinase_cat_dom"/>
</dbReference>
<proteinExistence type="inferred from homology"/>
<dbReference type="SUPFAM" id="SSF111331">
    <property type="entry name" value="NAD kinase/diacylglycerol kinase-like"/>
    <property type="match status" value="1"/>
</dbReference>
<keyword evidence="8" id="KW-0443">Lipid metabolism</keyword>
<dbReference type="InterPro" id="IPR050187">
    <property type="entry name" value="Lipid_Phosphate_FormReg"/>
</dbReference>
<name>A0A1E3L3J6_9BACL</name>
<dbReference type="SMART" id="SM00046">
    <property type="entry name" value="DAGKc"/>
    <property type="match status" value="1"/>
</dbReference>
<keyword evidence="4 12" id="KW-0808">Transferase</keyword>
<dbReference type="PATRIC" id="fig|1886670.3.peg.2274"/>
<dbReference type="Gene3D" id="2.60.200.40">
    <property type="match status" value="1"/>
</dbReference>
<dbReference type="EMBL" id="MDER01000039">
    <property type="protein sequence ID" value="ODP28244.1"/>
    <property type="molecule type" value="Genomic_DNA"/>
</dbReference>
<reference evidence="12 13" key="1">
    <citation type="submission" date="2016-08" db="EMBL/GenBank/DDBJ databases">
        <title>Genome sequencing of Paenibacillus sp. TI45-13ar, isolated from Korean traditional nuruk.</title>
        <authorList>
            <person name="Kim S.-J."/>
        </authorList>
    </citation>
    <scope>NUCLEOTIDE SEQUENCE [LARGE SCALE GENOMIC DNA]</scope>
    <source>
        <strain evidence="12 13">TI45-13ar</strain>
    </source>
</reference>
<dbReference type="STRING" id="1886670.PTI45_02234"/>
<evidence type="ECO:0000256" key="10">
    <source>
        <dbReference type="ARBA" id="ARBA00023264"/>
    </source>
</evidence>
<dbReference type="GO" id="GO:0008654">
    <property type="term" value="P:phospholipid biosynthetic process"/>
    <property type="evidence" value="ECO:0007669"/>
    <property type="project" value="UniProtKB-KW"/>
</dbReference>
<accession>A0A1E3L3J6</accession>
<evidence type="ECO:0000313" key="12">
    <source>
        <dbReference type="EMBL" id="ODP28244.1"/>
    </source>
</evidence>
<dbReference type="GO" id="GO:0004143">
    <property type="term" value="F:ATP-dependent diacylglycerol kinase activity"/>
    <property type="evidence" value="ECO:0007669"/>
    <property type="project" value="UniProtKB-EC"/>
</dbReference>
<dbReference type="Pfam" id="PF00781">
    <property type="entry name" value="DAGK_cat"/>
    <property type="match status" value="1"/>
</dbReference>
<keyword evidence="13" id="KW-1185">Reference proteome</keyword>
<evidence type="ECO:0000256" key="6">
    <source>
        <dbReference type="ARBA" id="ARBA00022777"/>
    </source>
</evidence>
<evidence type="ECO:0000256" key="4">
    <source>
        <dbReference type="ARBA" id="ARBA00022679"/>
    </source>
</evidence>
<dbReference type="RefSeq" id="WP_069327661.1">
    <property type="nucleotide sequence ID" value="NZ_MDER01000039.1"/>
</dbReference>
<evidence type="ECO:0000313" key="13">
    <source>
        <dbReference type="Proteomes" id="UP000094578"/>
    </source>
</evidence>
<gene>
    <name evidence="12" type="ORF">PTI45_02234</name>
</gene>
<dbReference type="GO" id="GO:0005524">
    <property type="term" value="F:ATP binding"/>
    <property type="evidence" value="ECO:0007669"/>
    <property type="project" value="UniProtKB-KW"/>
</dbReference>
<keyword evidence="5" id="KW-0547">Nucleotide-binding</keyword>
<dbReference type="Gene3D" id="3.40.50.10330">
    <property type="entry name" value="Probable inorganic polyphosphate/atp-NAD kinase, domain 1"/>
    <property type="match status" value="1"/>
</dbReference>
<evidence type="ECO:0000256" key="1">
    <source>
        <dbReference type="ARBA" id="ARBA00001946"/>
    </source>
</evidence>
<dbReference type="Pfam" id="PF19279">
    <property type="entry name" value="YegS_C"/>
    <property type="match status" value="1"/>
</dbReference>
<comment type="similarity">
    <text evidence="2">Belongs to the diacylglycerol/lipid kinase family.</text>
</comment>
<protein>
    <submittedName>
        <fullName evidence="12">Diacylglycerol kinase (ATP)</fullName>
        <ecNumber evidence="12">2.7.1.107</ecNumber>
    </submittedName>
</protein>
<dbReference type="InterPro" id="IPR016064">
    <property type="entry name" value="NAD/diacylglycerol_kinase_sf"/>
</dbReference>
<organism evidence="12 13">
    <name type="scientific">Paenibacillus nuruki</name>
    <dbReference type="NCBI Taxonomy" id="1886670"/>
    <lineage>
        <taxon>Bacteria</taxon>
        <taxon>Bacillati</taxon>
        <taxon>Bacillota</taxon>
        <taxon>Bacilli</taxon>
        <taxon>Bacillales</taxon>
        <taxon>Paenibacillaceae</taxon>
        <taxon>Paenibacillus</taxon>
    </lineage>
</organism>
<dbReference type="InterPro" id="IPR017438">
    <property type="entry name" value="ATP-NAD_kinase_N"/>
</dbReference>
<evidence type="ECO:0000256" key="9">
    <source>
        <dbReference type="ARBA" id="ARBA00023209"/>
    </source>
</evidence>
<comment type="cofactor">
    <cofactor evidence="1">
        <name>Mg(2+)</name>
        <dbReference type="ChEBI" id="CHEBI:18420"/>
    </cofactor>
</comment>